<dbReference type="Proteomes" id="UP001244136">
    <property type="component" value="Chromosome"/>
</dbReference>
<dbReference type="EMBL" id="CP123967">
    <property type="protein sequence ID" value="WGT47702.1"/>
    <property type="molecule type" value="Genomic_DNA"/>
</dbReference>
<evidence type="ECO:0000313" key="2">
    <source>
        <dbReference type="EMBL" id="WGT47702.1"/>
    </source>
</evidence>
<dbReference type="PANTHER" id="PTHR10948:SF23">
    <property type="entry name" value="TRANSPOSASE INSI FOR INSERTION SEQUENCE ELEMENT IS30A-RELATED"/>
    <property type="match status" value="1"/>
</dbReference>
<feature type="domain" description="Transposase IS30-like HTH" evidence="1">
    <location>
        <begin position="2"/>
        <end position="32"/>
    </location>
</feature>
<reference evidence="2 3" key="1">
    <citation type="journal article" date="2008" name="Int. J. Syst. Evol. Microbiol.">
        <title>Tessaracoccus flavescens sp. nov., isolated from marine sediment.</title>
        <authorList>
            <person name="Lee D.W."/>
            <person name="Lee S.D."/>
        </authorList>
    </citation>
    <scope>NUCLEOTIDE SEQUENCE [LARGE SCALE GENOMIC DNA]</scope>
    <source>
        <strain evidence="2 3">T21</strain>
    </source>
</reference>
<dbReference type="InterPro" id="IPR051917">
    <property type="entry name" value="Transposase-Integrase"/>
</dbReference>
<organism evidence="2 3">
    <name type="scientific">Tessaracoccus lacteus</name>
    <dbReference type="NCBI Taxonomy" id="3041766"/>
    <lineage>
        <taxon>Bacteria</taxon>
        <taxon>Bacillati</taxon>
        <taxon>Actinomycetota</taxon>
        <taxon>Actinomycetes</taxon>
        <taxon>Propionibacteriales</taxon>
        <taxon>Propionibacteriaceae</taxon>
        <taxon>Tessaracoccus</taxon>
    </lineage>
</organism>
<name>A0ABY8PZ13_9ACTN</name>
<accession>A0ABY8PZ13</accession>
<dbReference type="InterPro" id="IPR025246">
    <property type="entry name" value="IS30-like_HTH"/>
</dbReference>
<dbReference type="RefSeq" id="WP_281145412.1">
    <property type="nucleotide sequence ID" value="NZ_CP123967.1"/>
</dbReference>
<gene>
    <name evidence="2" type="ORF">QH948_02700</name>
</gene>
<dbReference type="Pfam" id="PF13936">
    <property type="entry name" value="HTH_38"/>
    <property type="match status" value="1"/>
</dbReference>
<sequence>MIEVMLLQGYNRSEIAAVVGVHRSTIGREIDRYSVEGRYLARSAQQAADRARARPKSRCLESNLLLRAQVIDCLNHRFSPRQSSEALRRRFPDDHTMRVSAETIYQALYVQGRGTLRDER</sequence>
<protein>
    <submittedName>
        <fullName evidence="2">Helix-turn-helix domain-containing protein</fullName>
    </submittedName>
</protein>
<keyword evidence="3" id="KW-1185">Reference proteome</keyword>
<evidence type="ECO:0000259" key="1">
    <source>
        <dbReference type="Pfam" id="PF13936"/>
    </source>
</evidence>
<evidence type="ECO:0000313" key="3">
    <source>
        <dbReference type="Proteomes" id="UP001244136"/>
    </source>
</evidence>
<dbReference type="PANTHER" id="PTHR10948">
    <property type="entry name" value="TRANSPOSASE"/>
    <property type="match status" value="1"/>
</dbReference>
<proteinExistence type="predicted"/>